<protein>
    <submittedName>
        <fullName evidence="2">Uncharacterized protein</fullName>
    </submittedName>
</protein>
<dbReference type="AlphaFoldDB" id="A0A9E8SMS1"/>
<proteinExistence type="predicted"/>
<name>A0A9E8SMS1_9BACT</name>
<keyword evidence="1" id="KW-0812">Transmembrane</keyword>
<dbReference type="RefSeq" id="WP_244823942.1">
    <property type="nucleotide sequence ID" value="NZ_CP112998.1"/>
</dbReference>
<evidence type="ECO:0000313" key="3">
    <source>
        <dbReference type="Proteomes" id="UP001164653"/>
    </source>
</evidence>
<accession>A0A9E8SMS1</accession>
<reference evidence="2" key="1">
    <citation type="submission" date="2022-11" db="EMBL/GenBank/DDBJ databases">
        <title>Dyadobacter pollutisoli sp. nov., isolated from plastic dumped soil.</title>
        <authorList>
            <person name="Kim J.M."/>
            <person name="Kim K.R."/>
            <person name="Lee J.K."/>
            <person name="Hao L."/>
            <person name="Jeon C.O."/>
        </authorList>
    </citation>
    <scope>NUCLEOTIDE SEQUENCE</scope>
    <source>
        <strain evidence="2">U1</strain>
    </source>
</reference>
<evidence type="ECO:0000313" key="2">
    <source>
        <dbReference type="EMBL" id="WAC13051.1"/>
    </source>
</evidence>
<sequence length="194" mass="21611">MEDTEDSIGKRIWLWGLPALILTGLGLLIYFHNFAPSGTQNSQEQMEIDLLERKENDAKITTYLDFVAQGAEQMKDDHQYYGKALLKLMEATMAASVFAEFNLGDRLSLVPIHANRVSDNPLEATHADDIRAAADRLSEALLEIQMAKYPSLSLEAEAVKEVAERINPDGLTLDQKEVIASFFSKAAILLDKIN</sequence>
<keyword evidence="3" id="KW-1185">Reference proteome</keyword>
<dbReference type="KEGG" id="dpf:ON006_03615"/>
<organism evidence="2 3">
    <name type="scientific">Dyadobacter pollutisoli</name>
    <dbReference type="NCBI Taxonomy" id="2910158"/>
    <lineage>
        <taxon>Bacteria</taxon>
        <taxon>Pseudomonadati</taxon>
        <taxon>Bacteroidota</taxon>
        <taxon>Cytophagia</taxon>
        <taxon>Cytophagales</taxon>
        <taxon>Spirosomataceae</taxon>
        <taxon>Dyadobacter</taxon>
    </lineage>
</organism>
<gene>
    <name evidence="2" type="ORF">ON006_03615</name>
</gene>
<keyword evidence="1" id="KW-1133">Transmembrane helix</keyword>
<dbReference type="Proteomes" id="UP001164653">
    <property type="component" value="Chromosome"/>
</dbReference>
<feature type="transmembrane region" description="Helical" evidence="1">
    <location>
        <begin position="12"/>
        <end position="31"/>
    </location>
</feature>
<keyword evidence="1" id="KW-0472">Membrane</keyword>
<evidence type="ECO:0000256" key="1">
    <source>
        <dbReference type="SAM" id="Phobius"/>
    </source>
</evidence>
<dbReference type="EMBL" id="CP112998">
    <property type="protein sequence ID" value="WAC13051.1"/>
    <property type="molecule type" value="Genomic_DNA"/>
</dbReference>